<organism evidence="1 2">
    <name type="scientific">Streptococcus pyogenes serotype M3 (strain ATCC BAA-595 / MGAS315)</name>
    <dbReference type="NCBI Taxonomy" id="198466"/>
    <lineage>
        <taxon>Bacteria</taxon>
        <taxon>Bacillati</taxon>
        <taxon>Bacillota</taxon>
        <taxon>Bacilli</taxon>
        <taxon>Lactobacillales</taxon>
        <taxon>Streptococcaceae</taxon>
        <taxon>Streptococcus</taxon>
    </lineage>
</organism>
<accession>A0A0H2UU22</accession>
<reference evidence="1 2" key="1">
    <citation type="journal article" date="2002" name="Proc. Natl. Acad. Sci. U.S.A.">
        <title>Genome sequence of a serotype M3 strain of group A Streptococcus: phage-encoded toxins, the high-virulence phenotype, and clone emergence.</title>
        <authorList>
            <person name="Beres S.B."/>
            <person name="Sylva G.L."/>
            <person name="Barbian K.D."/>
            <person name="Lei B."/>
            <person name="Hoff J.S."/>
            <person name="Mammarella N.D."/>
            <person name="Liu M.Y."/>
            <person name="Smoot J.C."/>
            <person name="Porcella S.F."/>
            <person name="Parkins L.D."/>
            <person name="Campbell D.S."/>
            <person name="Smith T.M."/>
            <person name="McCormick J.K."/>
            <person name="Leung D.Y."/>
            <person name="Schlievert P.M."/>
            <person name="Musser J.M."/>
        </authorList>
    </citation>
    <scope>NUCLEOTIDE SEQUENCE [LARGE SCALE GENOMIC DNA]</scope>
    <source>
        <strain evidence="2">ATCC BAA-595 / MGAS315</strain>
    </source>
</reference>
<name>A0A0H2UU22_STRP3</name>
<evidence type="ECO:0000313" key="2">
    <source>
        <dbReference type="Proteomes" id="UP000000564"/>
    </source>
</evidence>
<dbReference type="Proteomes" id="UP000000564">
    <property type="component" value="Chromosome"/>
</dbReference>
<dbReference type="AlphaFoldDB" id="A0A0H2UU22"/>
<gene>
    <name evidence="1" type="ordered locus">SpyM3_0685</name>
</gene>
<dbReference type="KEGG" id="spg:SpyM3_0685"/>
<dbReference type="RefSeq" id="WP_011017354.1">
    <property type="nucleotide sequence ID" value="NC_004070.1"/>
</dbReference>
<protein>
    <submittedName>
        <fullName evidence="1">Uncharacterized protein</fullName>
    </submittedName>
</protein>
<proteinExistence type="predicted"/>
<dbReference type="HOGENOM" id="CLU_2425730_0_0_9"/>
<sequence length="91" mass="10282">MPMEKLAKSFLSDIEATVKLIDTIADSAFVELLKECDNLSELETRTFHFNKYPDLPAETATICEMVASRVRKMASAYIDNEKSQHKIVLGE</sequence>
<dbReference type="EMBL" id="AE014074">
    <property type="protein sequence ID" value="AAM79292.1"/>
    <property type="molecule type" value="Genomic_DNA"/>
</dbReference>
<evidence type="ECO:0000313" key="1">
    <source>
        <dbReference type="EMBL" id="AAM79292.1"/>
    </source>
</evidence>